<evidence type="ECO:0000256" key="3">
    <source>
        <dbReference type="ARBA" id="ARBA00022630"/>
    </source>
</evidence>
<evidence type="ECO:0000259" key="9">
    <source>
        <dbReference type="Pfam" id="PF07992"/>
    </source>
</evidence>
<dbReference type="EC" id="1.6.5.12" evidence="8"/>
<dbReference type="InterPro" id="IPR036188">
    <property type="entry name" value="FAD/NAD-bd_sf"/>
</dbReference>
<evidence type="ECO:0000256" key="5">
    <source>
        <dbReference type="ARBA" id="ARBA00022857"/>
    </source>
</evidence>
<dbReference type="RefSeq" id="WP_191755986.1">
    <property type="nucleotide sequence ID" value="NZ_VJXY01000001.1"/>
</dbReference>
<comment type="catalytic activity">
    <reaction evidence="7">
        <text>demethylphylloquinone + NADPH + H(+) = demethylphylloquinol + NADP(+)</text>
        <dbReference type="Rhea" id="RHEA:47744"/>
        <dbReference type="ChEBI" id="CHEBI:15378"/>
        <dbReference type="ChEBI" id="CHEBI:31087"/>
        <dbReference type="ChEBI" id="CHEBI:57783"/>
        <dbReference type="ChEBI" id="CHEBI:58349"/>
        <dbReference type="ChEBI" id="CHEBI:87844"/>
        <dbReference type="EC" id="1.6.5.12"/>
    </reaction>
</comment>
<evidence type="ECO:0000256" key="8">
    <source>
        <dbReference type="ARBA" id="ARBA00066844"/>
    </source>
</evidence>
<keyword evidence="6" id="KW-0560">Oxidoreductase</keyword>
<keyword evidence="3" id="KW-0285">Flavoprotein</keyword>
<dbReference type="GO" id="GO:0019646">
    <property type="term" value="P:aerobic electron transport chain"/>
    <property type="evidence" value="ECO:0007669"/>
    <property type="project" value="TreeGrafter"/>
</dbReference>
<keyword evidence="5" id="KW-0521">NADP</keyword>
<evidence type="ECO:0000256" key="1">
    <source>
        <dbReference type="ARBA" id="ARBA00001974"/>
    </source>
</evidence>
<sequence length="397" mass="44372">MTQQTPRICILGGGFGGLYTALRLSQLPWESTQKPEIVLVDQSDRFLFSPLLYELLTGELQTWEIAPPFEELLQGTGIRFYQAVVSGIDIDQQRVYLHDGPEIPYDRLVLALGGETPLDLVPGATSYAYPFRTISDAYRLEERLRFLEESDADKIRVAIVGAGYSGVELACKLADRLGERGRFRIIEIADQILRTSPEFNREAAKKALDARGVFIDLETKVELIDQNTISLEYKSQVDTIPVDLVIWTVGTRVAPVVKSLPLKQNQRGQISTTPTLQVLDHPKIFALGDLADCHDAEGQQVPATAQAAFQESDYAAWNIWASLTNRPLLPLRYQQLGEMMALGIDNATLTGLGMKLDGPLAYVARRVAYLYRLPTLEHQLKVGFNWLVRPIIETLSK</sequence>
<dbReference type="AlphaFoldDB" id="A0AA40VPJ4"/>
<evidence type="ECO:0000256" key="7">
    <source>
        <dbReference type="ARBA" id="ARBA00052971"/>
    </source>
</evidence>
<dbReference type="PRINTS" id="PR00411">
    <property type="entry name" value="PNDRDTASEI"/>
</dbReference>
<evidence type="ECO:0000313" key="11">
    <source>
        <dbReference type="Proteomes" id="UP001165986"/>
    </source>
</evidence>
<protein>
    <recommendedName>
        <fullName evidence="8">demethylphylloquinone reductase</fullName>
        <ecNumber evidence="8">1.6.5.12</ecNumber>
    </recommendedName>
</protein>
<gene>
    <name evidence="10" type="ORF">FNW02_02505</name>
</gene>
<dbReference type="GO" id="GO:0003955">
    <property type="term" value="F:NAD(P)H dehydrogenase (quinone) activity"/>
    <property type="evidence" value="ECO:0007669"/>
    <property type="project" value="TreeGrafter"/>
</dbReference>
<dbReference type="Proteomes" id="UP001165986">
    <property type="component" value="Unassembled WGS sequence"/>
</dbReference>
<evidence type="ECO:0000256" key="4">
    <source>
        <dbReference type="ARBA" id="ARBA00022827"/>
    </source>
</evidence>
<dbReference type="PANTHER" id="PTHR42913">
    <property type="entry name" value="APOPTOSIS-INDUCING FACTOR 1"/>
    <property type="match status" value="1"/>
</dbReference>
<dbReference type="InterPro" id="IPR023753">
    <property type="entry name" value="FAD/NAD-binding_dom"/>
</dbReference>
<dbReference type="SUPFAM" id="SSF51905">
    <property type="entry name" value="FAD/NAD(P)-binding domain"/>
    <property type="match status" value="2"/>
</dbReference>
<comment type="caution">
    <text evidence="10">The sequence shown here is derived from an EMBL/GenBank/DDBJ whole genome shotgun (WGS) entry which is preliminary data.</text>
</comment>
<evidence type="ECO:0000256" key="2">
    <source>
        <dbReference type="ARBA" id="ARBA00005272"/>
    </source>
</evidence>
<dbReference type="InterPro" id="IPR051169">
    <property type="entry name" value="NADH-Q_oxidoreductase"/>
</dbReference>
<comment type="similarity">
    <text evidence="2">Belongs to the NADH dehydrogenase family.</text>
</comment>
<comment type="cofactor">
    <cofactor evidence="1">
        <name>FAD</name>
        <dbReference type="ChEBI" id="CHEBI:57692"/>
    </cofactor>
</comment>
<dbReference type="EMBL" id="VJXY01000001">
    <property type="protein sequence ID" value="MBD6614760.1"/>
    <property type="molecule type" value="Genomic_DNA"/>
</dbReference>
<reference evidence="10" key="1">
    <citation type="submission" date="2019-07" db="EMBL/GenBank/DDBJ databases">
        <title>Toxilogical consequences of a new and cryptic species of cyanobacteria (Komarekiella delphini-convector) recovered from the epidermis of a bottlenose dolphin and 1500 ft. in the air.</title>
        <authorList>
            <person name="Brown A.O."/>
            <person name="Dvorak P."/>
            <person name="Villanueva C.D."/>
            <person name="Foss A.J."/>
            <person name="Garvey A.D."/>
            <person name="Gibson Q.A."/>
            <person name="Johansen J.R."/>
            <person name="Casamatta D.A."/>
        </authorList>
    </citation>
    <scope>NUCLEOTIDE SEQUENCE</scope>
    <source>
        <strain evidence="10">SJRDD-AB1</strain>
    </source>
</reference>
<dbReference type="PRINTS" id="PR00368">
    <property type="entry name" value="FADPNR"/>
</dbReference>
<keyword evidence="4" id="KW-0274">FAD</keyword>
<dbReference type="Pfam" id="PF07992">
    <property type="entry name" value="Pyr_redox_2"/>
    <property type="match status" value="1"/>
</dbReference>
<evidence type="ECO:0000313" key="10">
    <source>
        <dbReference type="EMBL" id="MBD6614760.1"/>
    </source>
</evidence>
<name>A0AA40VPJ4_9NOST</name>
<organism evidence="10 11">
    <name type="scientific">Komarekiella delphini-convector SJRDD-AB1</name>
    <dbReference type="NCBI Taxonomy" id="2593771"/>
    <lineage>
        <taxon>Bacteria</taxon>
        <taxon>Bacillati</taxon>
        <taxon>Cyanobacteriota</taxon>
        <taxon>Cyanophyceae</taxon>
        <taxon>Nostocales</taxon>
        <taxon>Nostocaceae</taxon>
        <taxon>Komarekiella</taxon>
        <taxon>Komarekiella delphini-convector</taxon>
    </lineage>
</organism>
<keyword evidence="11" id="KW-1185">Reference proteome</keyword>
<dbReference type="Gene3D" id="3.50.50.100">
    <property type="match status" value="1"/>
</dbReference>
<dbReference type="FunFam" id="3.50.50.100:FF:000010">
    <property type="entry name" value="Alternative NAD(P)H-ubiquinone oxidoreductase C1, chloroplastic/mitochondrial"/>
    <property type="match status" value="1"/>
</dbReference>
<accession>A0AA40VPJ4</accession>
<feature type="domain" description="FAD/NAD(P)-binding" evidence="9">
    <location>
        <begin position="7"/>
        <end position="311"/>
    </location>
</feature>
<evidence type="ECO:0000256" key="6">
    <source>
        <dbReference type="ARBA" id="ARBA00023002"/>
    </source>
</evidence>
<dbReference type="PANTHER" id="PTHR42913:SF4">
    <property type="entry name" value="ALTERNATIVE NAD(P)H-UBIQUINONE OXIDOREDUCTASE C1, CHLOROPLASTIC_MITOCHONDRIAL"/>
    <property type="match status" value="1"/>
</dbReference>
<proteinExistence type="inferred from homology"/>